<gene>
    <name evidence="3" type="ORF">ATK78_2630</name>
</gene>
<dbReference type="PANTHER" id="PTHR42742:SF3">
    <property type="entry name" value="FRUCTOKINASE"/>
    <property type="match status" value="1"/>
</dbReference>
<keyword evidence="1" id="KW-0479">Metal-binding</keyword>
<dbReference type="InterPro" id="IPR051804">
    <property type="entry name" value="Carb_Metab_Reg_Kinase/Isom"/>
</dbReference>
<dbReference type="EMBL" id="SNYC01000005">
    <property type="protein sequence ID" value="TDQ08127.1"/>
    <property type="molecule type" value="Genomic_DNA"/>
</dbReference>
<name>A0A4R6SS64_9SPHI</name>
<evidence type="ECO:0000256" key="1">
    <source>
        <dbReference type="ARBA" id="ARBA00022723"/>
    </source>
</evidence>
<protein>
    <submittedName>
        <fullName evidence="3">Mannose-6-phosphate isomerase class I</fullName>
    </submittedName>
</protein>
<evidence type="ECO:0000256" key="2">
    <source>
        <dbReference type="ARBA" id="ARBA00022833"/>
    </source>
</evidence>
<organism evidence="3 4">
    <name type="scientific">Pedobacter metabolipauper</name>
    <dbReference type="NCBI Taxonomy" id="425513"/>
    <lineage>
        <taxon>Bacteria</taxon>
        <taxon>Pseudomonadati</taxon>
        <taxon>Bacteroidota</taxon>
        <taxon>Sphingobacteriia</taxon>
        <taxon>Sphingobacteriales</taxon>
        <taxon>Sphingobacteriaceae</taxon>
        <taxon>Pedobacter</taxon>
    </lineage>
</organism>
<dbReference type="AlphaFoldDB" id="A0A4R6SS64"/>
<dbReference type="GO" id="GO:0016853">
    <property type="term" value="F:isomerase activity"/>
    <property type="evidence" value="ECO:0007669"/>
    <property type="project" value="UniProtKB-KW"/>
</dbReference>
<evidence type="ECO:0000313" key="3">
    <source>
        <dbReference type="EMBL" id="TDQ08127.1"/>
    </source>
</evidence>
<dbReference type="PANTHER" id="PTHR42742">
    <property type="entry name" value="TRANSCRIPTIONAL REPRESSOR MPRA"/>
    <property type="match status" value="1"/>
</dbReference>
<dbReference type="RefSeq" id="WP_243732518.1">
    <property type="nucleotide sequence ID" value="NZ_SNYC01000005.1"/>
</dbReference>
<dbReference type="InterPro" id="IPR014710">
    <property type="entry name" value="RmlC-like_jellyroll"/>
</dbReference>
<proteinExistence type="predicted"/>
<reference evidence="3 4" key="1">
    <citation type="submission" date="2019-03" db="EMBL/GenBank/DDBJ databases">
        <title>Genomic Encyclopedia of Archaeal and Bacterial Type Strains, Phase II (KMG-II): from individual species to whole genera.</title>
        <authorList>
            <person name="Goeker M."/>
        </authorList>
    </citation>
    <scope>NUCLEOTIDE SEQUENCE [LARGE SCALE GENOMIC DNA]</scope>
    <source>
        <strain evidence="3 4">DSM 19035</strain>
    </source>
</reference>
<dbReference type="SUPFAM" id="SSF51182">
    <property type="entry name" value="RmlC-like cupins"/>
    <property type="match status" value="1"/>
</dbReference>
<sequence length="610" mass="70059">MTNKHMPEALQNLKNSNIHTPVSTEENKWRVSTQPLLGSRIPENLNPFHTLGSSKIFSGYESLTNWIIEQKTVIIDGYGGIFFDQIIRKVQEELELKGLSVKWQQSSNFLKPEAEINKLVTPYLGAKDDVWGTRTQLELKDFYNLEALSSLQPDPEAVINIVVGTGAALVNWDVPVIYFDIPKNEIQYRMRAKSITNIGQHAAERSFSMYKRFYFVDWVILDQHRANILNKVAIVADGQRFNEVTWLFQPDLLAGLKQLSHSVFRVRPWFEKGSWGGQWIKKHIKGINTDEVNYAWSFELITPENGLLFESDGNLLEVSFDFLMLTEYQAILGKHAETFGPYFPIRFDFLDTFDGGNLSIQCHPSKKYIQEMFGETITQDETYYIMDCKPGAKVYLGFQESINPDEFRAVLESSQENKKEIDIEQYVQSFPSHKHDLFLIPNGTVHSSGVNNMVLEISATPYIFTFKMYDWLSLDLNGNPRPINIGHAFNNLRFERKGEVVPKELIAHPSVIDSGSDWKLIHLPTHKEHFYDVQRIEFDTEVTIETREGVHVLMLVEGTSISVEIEELVPSRFNYAETFIIPAATKRYKLINHGTARAKVIKAFLKNNTN</sequence>
<dbReference type="Gene3D" id="2.60.120.10">
    <property type="entry name" value="Jelly Rolls"/>
    <property type="match status" value="1"/>
</dbReference>
<dbReference type="CDD" id="cd07010">
    <property type="entry name" value="cupin_PMI_type_I_N_bac"/>
    <property type="match status" value="1"/>
</dbReference>
<accession>A0A4R6SS64</accession>
<evidence type="ECO:0000313" key="4">
    <source>
        <dbReference type="Proteomes" id="UP000295620"/>
    </source>
</evidence>
<keyword evidence="2" id="KW-0862">Zinc</keyword>
<comment type="caution">
    <text evidence="3">The sequence shown here is derived from an EMBL/GenBank/DDBJ whole genome shotgun (WGS) entry which is preliminary data.</text>
</comment>
<dbReference type="Proteomes" id="UP000295620">
    <property type="component" value="Unassembled WGS sequence"/>
</dbReference>
<dbReference type="InterPro" id="IPR011051">
    <property type="entry name" value="RmlC_Cupin_sf"/>
</dbReference>
<keyword evidence="4" id="KW-1185">Reference proteome</keyword>
<keyword evidence="3" id="KW-0413">Isomerase</keyword>
<dbReference type="GO" id="GO:0046872">
    <property type="term" value="F:metal ion binding"/>
    <property type="evidence" value="ECO:0007669"/>
    <property type="project" value="UniProtKB-KW"/>
</dbReference>